<feature type="transmembrane region" description="Helical" evidence="3">
    <location>
        <begin position="227"/>
        <end position="247"/>
    </location>
</feature>
<dbReference type="PANTHER" id="PTHR11360:SF234">
    <property type="entry name" value="MFS-TYPE TRANSPORTER DBAD-RELATED"/>
    <property type="match status" value="1"/>
</dbReference>
<evidence type="ECO:0000313" key="6">
    <source>
        <dbReference type="Proteomes" id="UP000054018"/>
    </source>
</evidence>
<evidence type="ECO:0000256" key="2">
    <source>
        <dbReference type="ARBA" id="ARBA00006727"/>
    </source>
</evidence>
<dbReference type="Pfam" id="PF07690">
    <property type="entry name" value="MFS_1"/>
    <property type="match status" value="1"/>
</dbReference>
<feature type="transmembrane region" description="Helical" evidence="3">
    <location>
        <begin position="197"/>
        <end position="215"/>
    </location>
</feature>
<feature type="transmembrane region" description="Helical" evidence="3">
    <location>
        <begin position="301"/>
        <end position="319"/>
    </location>
</feature>
<dbReference type="HOGENOM" id="CLU_001265_1_1_1"/>
<evidence type="ECO:0000259" key="4">
    <source>
        <dbReference type="PROSITE" id="PS50850"/>
    </source>
</evidence>
<dbReference type="Proteomes" id="UP000054018">
    <property type="component" value="Unassembled WGS sequence"/>
</dbReference>
<name>A0A0D0A537_9AGAM</name>
<dbReference type="Gene3D" id="1.20.1250.20">
    <property type="entry name" value="MFS general substrate transporter like domains"/>
    <property type="match status" value="2"/>
</dbReference>
<dbReference type="AlphaFoldDB" id="A0A0D0A537"/>
<protein>
    <recommendedName>
        <fullName evidence="4">Major facilitator superfamily (MFS) profile domain-containing protein</fullName>
    </recommendedName>
</protein>
<feature type="transmembrane region" description="Helical" evidence="3">
    <location>
        <begin position="331"/>
        <end position="351"/>
    </location>
</feature>
<dbReference type="InterPro" id="IPR050327">
    <property type="entry name" value="Proton-linked_MCT"/>
</dbReference>
<evidence type="ECO:0000313" key="5">
    <source>
        <dbReference type="EMBL" id="KIK27163.1"/>
    </source>
</evidence>
<dbReference type="InterPro" id="IPR020846">
    <property type="entry name" value="MFS_dom"/>
</dbReference>
<dbReference type="SUPFAM" id="SSF103473">
    <property type="entry name" value="MFS general substrate transporter"/>
    <property type="match status" value="1"/>
</dbReference>
<dbReference type="OrthoDB" id="6509908at2759"/>
<dbReference type="GO" id="GO:0022857">
    <property type="term" value="F:transmembrane transporter activity"/>
    <property type="evidence" value="ECO:0007669"/>
    <property type="project" value="InterPro"/>
</dbReference>
<accession>A0A0D0A537</accession>
<dbReference type="InterPro" id="IPR036259">
    <property type="entry name" value="MFS_trans_sf"/>
</dbReference>
<keyword evidence="3" id="KW-1133">Transmembrane helix</keyword>
<feature type="transmembrane region" description="Helical" evidence="3">
    <location>
        <begin position="429"/>
        <end position="449"/>
    </location>
</feature>
<dbReference type="GO" id="GO:0016020">
    <property type="term" value="C:membrane"/>
    <property type="evidence" value="ECO:0007669"/>
    <property type="project" value="UniProtKB-SubCell"/>
</dbReference>
<keyword evidence="3" id="KW-0472">Membrane</keyword>
<gene>
    <name evidence="5" type="ORF">PISMIDRAFT_200598</name>
</gene>
<feature type="transmembrane region" description="Helical" evidence="3">
    <location>
        <begin position="133"/>
        <end position="154"/>
    </location>
</feature>
<feature type="transmembrane region" description="Helical" evidence="3">
    <location>
        <begin position="160"/>
        <end position="185"/>
    </location>
</feature>
<feature type="transmembrane region" description="Helical" evidence="3">
    <location>
        <begin position="106"/>
        <end position="126"/>
    </location>
</feature>
<reference evidence="6" key="2">
    <citation type="submission" date="2015-01" db="EMBL/GenBank/DDBJ databases">
        <title>Evolutionary Origins and Diversification of the Mycorrhizal Mutualists.</title>
        <authorList>
            <consortium name="DOE Joint Genome Institute"/>
            <consortium name="Mycorrhizal Genomics Consortium"/>
            <person name="Kohler A."/>
            <person name="Kuo A."/>
            <person name="Nagy L.G."/>
            <person name="Floudas D."/>
            <person name="Copeland A."/>
            <person name="Barry K.W."/>
            <person name="Cichocki N."/>
            <person name="Veneault-Fourrey C."/>
            <person name="LaButti K."/>
            <person name="Lindquist E.A."/>
            <person name="Lipzen A."/>
            <person name="Lundell T."/>
            <person name="Morin E."/>
            <person name="Murat C."/>
            <person name="Riley R."/>
            <person name="Ohm R."/>
            <person name="Sun H."/>
            <person name="Tunlid A."/>
            <person name="Henrissat B."/>
            <person name="Grigoriev I.V."/>
            <person name="Hibbett D.S."/>
            <person name="Martin F."/>
        </authorList>
    </citation>
    <scope>NUCLEOTIDE SEQUENCE [LARGE SCALE GENOMIC DNA]</scope>
    <source>
        <strain evidence="6">441</strain>
    </source>
</reference>
<comment type="similarity">
    <text evidence="2">Belongs to the major facilitator superfamily. Monocarboxylate porter (TC 2.A.1.13) family.</text>
</comment>
<feature type="domain" description="Major facilitator superfamily (MFS) profile" evidence="4">
    <location>
        <begin position="265"/>
        <end position="457"/>
    </location>
</feature>
<organism evidence="5 6">
    <name type="scientific">Pisolithus microcarpus 441</name>
    <dbReference type="NCBI Taxonomy" id="765257"/>
    <lineage>
        <taxon>Eukaryota</taxon>
        <taxon>Fungi</taxon>
        <taxon>Dikarya</taxon>
        <taxon>Basidiomycota</taxon>
        <taxon>Agaricomycotina</taxon>
        <taxon>Agaricomycetes</taxon>
        <taxon>Agaricomycetidae</taxon>
        <taxon>Boletales</taxon>
        <taxon>Sclerodermatineae</taxon>
        <taxon>Pisolithaceae</taxon>
        <taxon>Pisolithus</taxon>
    </lineage>
</organism>
<feature type="transmembrane region" description="Helical" evidence="3">
    <location>
        <begin position="399"/>
        <end position="417"/>
    </location>
</feature>
<keyword evidence="6" id="KW-1185">Reference proteome</keyword>
<dbReference type="PANTHER" id="PTHR11360">
    <property type="entry name" value="MONOCARBOXYLATE TRANSPORTER"/>
    <property type="match status" value="1"/>
</dbReference>
<feature type="transmembrane region" description="Helical" evidence="3">
    <location>
        <begin position="68"/>
        <end position="86"/>
    </location>
</feature>
<dbReference type="PROSITE" id="PS50850">
    <property type="entry name" value="MFS"/>
    <property type="match status" value="1"/>
</dbReference>
<evidence type="ECO:0000256" key="1">
    <source>
        <dbReference type="ARBA" id="ARBA00004141"/>
    </source>
</evidence>
<proteinExistence type="inferred from homology"/>
<reference evidence="5 6" key="1">
    <citation type="submission" date="2014-04" db="EMBL/GenBank/DDBJ databases">
        <authorList>
            <consortium name="DOE Joint Genome Institute"/>
            <person name="Kuo A."/>
            <person name="Kohler A."/>
            <person name="Costa M.D."/>
            <person name="Nagy L.G."/>
            <person name="Floudas D."/>
            <person name="Copeland A."/>
            <person name="Barry K.W."/>
            <person name="Cichocki N."/>
            <person name="Veneault-Fourrey C."/>
            <person name="LaButti K."/>
            <person name="Lindquist E.A."/>
            <person name="Lipzen A."/>
            <person name="Lundell T."/>
            <person name="Morin E."/>
            <person name="Murat C."/>
            <person name="Sun H."/>
            <person name="Tunlid A."/>
            <person name="Henrissat B."/>
            <person name="Grigoriev I.V."/>
            <person name="Hibbett D.S."/>
            <person name="Martin F."/>
            <person name="Nordberg H.P."/>
            <person name="Cantor M.N."/>
            <person name="Hua S.X."/>
        </authorList>
    </citation>
    <scope>NUCLEOTIDE SEQUENCE [LARGE SCALE GENOMIC DNA]</scope>
    <source>
        <strain evidence="5 6">441</strain>
    </source>
</reference>
<feature type="transmembrane region" description="Helical" evidence="3">
    <location>
        <begin position="357"/>
        <end position="379"/>
    </location>
</feature>
<evidence type="ECO:0000256" key="3">
    <source>
        <dbReference type="SAM" id="Phobius"/>
    </source>
</evidence>
<sequence>MEKITFKNSTAVFTLDEPHRPDEDAPEANLSVEELPYLWASAPLAVSFEPEKPVTREIPDFPDGGMRAWSVVIGALFMSFGTFGWINSFGVFQTYYQQNTFPEQSASNISWIGSIQYGLIFIPALLTGRLLDLGYYNGPLAISSAFYIAALFLVAECKTFLQVILCQGVATGFFAGMLFGSTPAIVSHWFLKKRSQAFGVLAIGSSIGGTVLPIITQQLFGKVGFKWSVRAVAFIITFAVIVANLLLRPRLPPSNAKGGFFDWNAFKNPAFACCVLAYNVSLLGLYVPLIYLDLSGQEAGYSPNFTFYLISIANCASLIGRLSSGILADKFGALNTLIPFTLVGAIVSFAWPFATSSIASLVVVSIIYGCATGAFVSLIPSAPARLGGMNDAGRRIGMAITFMAFGATGGPPLAGVIRTKSGGFDDVGLYSGGVILLGCILLAATRYLALGKWVGKF</sequence>
<feature type="transmembrane region" description="Helical" evidence="3">
    <location>
        <begin position="268"/>
        <end position="289"/>
    </location>
</feature>
<keyword evidence="3" id="KW-0812">Transmembrane</keyword>
<dbReference type="InterPro" id="IPR011701">
    <property type="entry name" value="MFS"/>
</dbReference>
<comment type="subcellular location">
    <subcellularLocation>
        <location evidence="1">Membrane</location>
        <topology evidence="1">Multi-pass membrane protein</topology>
    </subcellularLocation>
</comment>
<dbReference type="EMBL" id="KN833697">
    <property type="protein sequence ID" value="KIK27163.1"/>
    <property type="molecule type" value="Genomic_DNA"/>
</dbReference>